<organism evidence="2 3">
    <name type="scientific">Phytohabitans aurantiacus</name>
    <dbReference type="NCBI Taxonomy" id="3016789"/>
    <lineage>
        <taxon>Bacteria</taxon>
        <taxon>Bacillati</taxon>
        <taxon>Actinomycetota</taxon>
        <taxon>Actinomycetes</taxon>
        <taxon>Micromonosporales</taxon>
        <taxon>Micromonosporaceae</taxon>
    </lineage>
</organism>
<feature type="region of interest" description="Disordered" evidence="1">
    <location>
        <begin position="143"/>
        <end position="165"/>
    </location>
</feature>
<protein>
    <submittedName>
        <fullName evidence="2">Uncharacterized protein</fullName>
    </submittedName>
</protein>
<evidence type="ECO:0000313" key="3">
    <source>
        <dbReference type="Proteomes" id="UP001144280"/>
    </source>
</evidence>
<sequence>MATDLFFNLTDTLRLAEHALAAPEHSPSISEQDDGQPCPGALEWVADWGTYLMSSGLPGLRVDPHDPNSSNVVVYAEGWGPDSDRLALAHTDVGGDDFVEHLHLSTVERPGEAPLIDLLRTGARNGRRYLVLRVDGDKVSVRLSRTGPATPVEGTAHPPAPDRHD</sequence>
<dbReference type="RefSeq" id="WP_281901147.1">
    <property type="nucleotide sequence ID" value="NZ_BSDI01000034.1"/>
</dbReference>
<evidence type="ECO:0000256" key="1">
    <source>
        <dbReference type="SAM" id="MobiDB-lite"/>
    </source>
</evidence>
<dbReference type="InterPro" id="IPR021436">
    <property type="entry name" value="DUF3085"/>
</dbReference>
<comment type="caution">
    <text evidence="2">The sequence shown here is derived from an EMBL/GenBank/DDBJ whole genome shotgun (WGS) entry which is preliminary data.</text>
</comment>
<proteinExistence type="predicted"/>
<reference evidence="2" key="1">
    <citation type="submission" date="2022-12" db="EMBL/GenBank/DDBJ databases">
        <title>New Phytohabitans aurantiacus sp. RD004123 nov., an actinomycete isolated from soil.</title>
        <authorList>
            <person name="Triningsih D.W."/>
            <person name="Harunari E."/>
            <person name="Igarashi Y."/>
        </authorList>
    </citation>
    <scope>NUCLEOTIDE SEQUENCE</scope>
    <source>
        <strain evidence="2">RD004123</strain>
    </source>
</reference>
<keyword evidence="3" id="KW-1185">Reference proteome</keyword>
<dbReference type="Proteomes" id="UP001144280">
    <property type="component" value="Unassembled WGS sequence"/>
</dbReference>
<name>A0ABQ5R1H0_9ACTN</name>
<accession>A0ABQ5R1H0</accession>
<gene>
    <name evidence="2" type="ORF">Pa4123_59380</name>
</gene>
<dbReference type="Pfam" id="PF11284">
    <property type="entry name" value="DUF3085"/>
    <property type="match status" value="1"/>
</dbReference>
<evidence type="ECO:0000313" key="2">
    <source>
        <dbReference type="EMBL" id="GLI00662.1"/>
    </source>
</evidence>
<dbReference type="EMBL" id="BSDI01000034">
    <property type="protein sequence ID" value="GLI00662.1"/>
    <property type="molecule type" value="Genomic_DNA"/>
</dbReference>